<evidence type="ECO:0000313" key="6">
    <source>
        <dbReference type="Proteomes" id="UP000306552"/>
    </source>
</evidence>
<reference evidence="5 6" key="1">
    <citation type="submission" date="2019-04" db="EMBL/GenBank/DDBJ databases">
        <title>Psychroflexus halotolerans sp. nov., isolated from a marine solar saltern.</title>
        <authorList>
            <person name="Feng X."/>
        </authorList>
    </citation>
    <scope>NUCLEOTIDE SEQUENCE [LARGE SCALE GENOMIC DNA]</scope>
    <source>
        <strain evidence="5 6">WDS2C27</strain>
    </source>
</reference>
<dbReference type="InterPro" id="IPR017689">
    <property type="entry name" value="BamD"/>
</dbReference>
<evidence type="ECO:0000256" key="3">
    <source>
        <dbReference type="ARBA" id="ARBA00023237"/>
    </source>
</evidence>
<evidence type="ECO:0000259" key="4">
    <source>
        <dbReference type="Pfam" id="PF13525"/>
    </source>
</evidence>
<name>A0A4U5TQ67_9FLAO</name>
<keyword evidence="6" id="KW-1185">Reference proteome</keyword>
<dbReference type="Gene3D" id="1.25.40.10">
    <property type="entry name" value="Tetratricopeptide repeat domain"/>
    <property type="match status" value="1"/>
</dbReference>
<dbReference type="RefSeq" id="WP_138932284.1">
    <property type="nucleotide sequence ID" value="NZ_SWMU01000003.1"/>
</dbReference>
<feature type="domain" description="Outer membrane lipoprotein BamD-like" evidence="4">
    <location>
        <begin position="36"/>
        <end position="221"/>
    </location>
</feature>
<evidence type="ECO:0000256" key="1">
    <source>
        <dbReference type="ARBA" id="ARBA00022729"/>
    </source>
</evidence>
<accession>A0A4U5TQ67</accession>
<dbReference type="NCBIfam" id="TIGR03302">
    <property type="entry name" value="OM_YfiO"/>
    <property type="match status" value="1"/>
</dbReference>
<dbReference type="Pfam" id="PF13525">
    <property type="entry name" value="YfiO"/>
    <property type="match status" value="1"/>
</dbReference>
<protein>
    <submittedName>
        <fullName evidence="5">Outer membrane protein assembly factor BamD</fullName>
    </submittedName>
</protein>
<gene>
    <name evidence="5" type="primary">bamD</name>
    <name evidence="5" type="ORF">FCN74_09130</name>
</gene>
<dbReference type="InterPro" id="IPR039565">
    <property type="entry name" value="BamD-like"/>
</dbReference>
<sequence length="277" mass="33214">MRQLIYILFAFVLLTSCSEYQKVLKQKDIKPKFDLANRFYEEGLKENKNRKLTRAIKLYEQILPTLQGKPQAEIIQFNTANAYYTVGDYLLSGYKFERFTKAYPTSQKAEEAVFKSAESYYHESPRYSLDQIDTKKAINKLQLYINEYPDGQYFDEANEKLQELRFKLEKKYYEIAKQYHHTYRYKAAISDFNNYLVKYPGSAFKEQTYFYRFESAYLLAINSFINLMKDRLETALSYFEDYKERYPEGEFLDQAQDYANDINLRIKKMETNNTEQQ</sequence>
<dbReference type="OrthoDB" id="9770761at2"/>
<evidence type="ECO:0000256" key="2">
    <source>
        <dbReference type="ARBA" id="ARBA00023136"/>
    </source>
</evidence>
<keyword evidence="2" id="KW-0472">Membrane</keyword>
<keyword evidence="3" id="KW-0998">Cell outer membrane</keyword>
<dbReference type="InterPro" id="IPR011990">
    <property type="entry name" value="TPR-like_helical_dom_sf"/>
</dbReference>
<dbReference type="Proteomes" id="UP000306552">
    <property type="component" value="Unassembled WGS sequence"/>
</dbReference>
<evidence type="ECO:0000313" key="5">
    <source>
        <dbReference type="EMBL" id="TKS56166.1"/>
    </source>
</evidence>
<keyword evidence="1" id="KW-0732">Signal</keyword>
<comment type="caution">
    <text evidence="5">The sequence shown here is derived from an EMBL/GenBank/DDBJ whole genome shotgun (WGS) entry which is preliminary data.</text>
</comment>
<dbReference type="EMBL" id="SWMU01000003">
    <property type="protein sequence ID" value="TKS56166.1"/>
    <property type="molecule type" value="Genomic_DNA"/>
</dbReference>
<dbReference type="PROSITE" id="PS51257">
    <property type="entry name" value="PROKAR_LIPOPROTEIN"/>
    <property type="match status" value="1"/>
</dbReference>
<proteinExistence type="predicted"/>
<dbReference type="AlphaFoldDB" id="A0A4U5TQ67"/>
<organism evidence="5 6">
    <name type="scientific">Mesohalobacter halotolerans</name>
    <dbReference type="NCBI Taxonomy" id="1883405"/>
    <lineage>
        <taxon>Bacteria</taxon>
        <taxon>Pseudomonadati</taxon>
        <taxon>Bacteroidota</taxon>
        <taxon>Flavobacteriia</taxon>
        <taxon>Flavobacteriales</taxon>
        <taxon>Flavobacteriaceae</taxon>
        <taxon>Mesohalobacter</taxon>
    </lineage>
</organism>
<dbReference type="SUPFAM" id="SSF48452">
    <property type="entry name" value="TPR-like"/>
    <property type="match status" value="1"/>
</dbReference>